<protein>
    <submittedName>
        <fullName evidence="1">Uncharacterized protein</fullName>
    </submittedName>
</protein>
<organism evidence="1 2">
    <name type="scientific">Brenthis ino</name>
    <name type="common">lesser marbled fritillary</name>
    <dbReference type="NCBI Taxonomy" id="405034"/>
    <lineage>
        <taxon>Eukaryota</taxon>
        <taxon>Metazoa</taxon>
        <taxon>Ecdysozoa</taxon>
        <taxon>Arthropoda</taxon>
        <taxon>Hexapoda</taxon>
        <taxon>Insecta</taxon>
        <taxon>Pterygota</taxon>
        <taxon>Neoptera</taxon>
        <taxon>Endopterygota</taxon>
        <taxon>Lepidoptera</taxon>
        <taxon>Glossata</taxon>
        <taxon>Ditrysia</taxon>
        <taxon>Papilionoidea</taxon>
        <taxon>Nymphalidae</taxon>
        <taxon>Heliconiinae</taxon>
        <taxon>Argynnini</taxon>
        <taxon>Brenthis</taxon>
    </lineage>
</organism>
<dbReference type="AlphaFoldDB" id="A0A8J9UP51"/>
<dbReference type="EMBL" id="OV170224">
    <property type="protein sequence ID" value="CAH0723457.1"/>
    <property type="molecule type" value="Genomic_DNA"/>
</dbReference>
<dbReference type="Proteomes" id="UP000838878">
    <property type="component" value="Chromosome 4"/>
</dbReference>
<gene>
    <name evidence="1" type="ORF">BINO364_LOCUS9285</name>
</gene>
<proteinExistence type="predicted"/>
<accession>A0A8J9UP51</accession>
<keyword evidence="2" id="KW-1185">Reference proteome</keyword>
<evidence type="ECO:0000313" key="1">
    <source>
        <dbReference type="EMBL" id="CAH0723457.1"/>
    </source>
</evidence>
<reference evidence="1" key="1">
    <citation type="submission" date="2021-12" db="EMBL/GenBank/DDBJ databases">
        <authorList>
            <person name="Martin H S."/>
        </authorList>
    </citation>
    <scope>NUCLEOTIDE SEQUENCE</scope>
</reference>
<sequence length="101" mass="11221">MEQHASSRSRHTVLLTDFGSGPAAVHASHQTNEIHIFFLFTYYKFVTVFNAGLYYTRTAYATRSLAGYKVGESKSAARRYDAAAGGRRPAAGVVRRSDNRM</sequence>
<evidence type="ECO:0000313" key="2">
    <source>
        <dbReference type="Proteomes" id="UP000838878"/>
    </source>
</evidence>
<feature type="non-terminal residue" evidence="1">
    <location>
        <position position="101"/>
    </location>
</feature>
<name>A0A8J9UP51_9NEOP</name>